<proteinExistence type="inferred from homology"/>
<dbReference type="GO" id="GO:0000814">
    <property type="term" value="C:ESCRT II complex"/>
    <property type="evidence" value="ECO:0007669"/>
    <property type="project" value="UniProtKB-UniRule"/>
</dbReference>
<dbReference type="PROSITE" id="PS51495">
    <property type="entry name" value="GLUE"/>
    <property type="match status" value="1"/>
</dbReference>
<dbReference type="InterPro" id="IPR036390">
    <property type="entry name" value="WH_DNA-bd_sf"/>
</dbReference>
<keyword evidence="13" id="KW-1185">Reference proteome</keyword>
<evidence type="ECO:0000256" key="1">
    <source>
        <dbReference type="ARBA" id="ARBA00009697"/>
    </source>
</evidence>
<dbReference type="InterPro" id="IPR021648">
    <property type="entry name" value="GLUE_dom"/>
</dbReference>
<comment type="subunit">
    <text evidence="9">Component of the endosomal sorting complex required for transport II (ESCRT-II).</text>
</comment>
<dbReference type="SUPFAM" id="SSF90209">
    <property type="entry name" value="Ran binding protein zinc finger-like"/>
    <property type="match status" value="2"/>
</dbReference>
<name>A0A1X2H7Y6_SYNRA</name>
<feature type="region of interest" description="Disordered" evidence="10">
    <location>
        <begin position="51"/>
        <end position="72"/>
    </location>
</feature>
<dbReference type="Proteomes" id="UP000242180">
    <property type="component" value="Unassembled WGS sequence"/>
</dbReference>
<dbReference type="InterPro" id="IPR040608">
    <property type="entry name" value="Snf8/Vps36"/>
</dbReference>
<evidence type="ECO:0000313" key="13">
    <source>
        <dbReference type="Proteomes" id="UP000242180"/>
    </source>
</evidence>
<comment type="function">
    <text evidence="9">Component of the ESCRT-II complex (endosomal sorting complex required for transport II), which is required for multivesicular body (MVB) formation and sorting of endosomal cargo proteins into MVBs.</text>
</comment>
<dbReference type="SUPFAM" id="SSF46785">
    <property type="entry name" value="Winged helix' DNA-binding domain"/>
    <property type="match status" value="1"/>
</dbReference>
<evidence type="ECO:0000256" key="2">
    <source>
        <dbReference type="ARBA" id="ARBA00022448"/>
    </source>
</evidence>
<gene>
    <name evidence="12" type="ORF">BCR43DRAFT_494364</name>
</gene>
<feature type="domain" description="GLUE N-terminal" evidence="11">
    <location>
        <begin position="1"/>
        <end position="153"/>
    </location>
</feature>
<dbReference type="InterPro" id="IPR037855">
    <property type="entry name" value="Vps36"/>
</dbReference>
<comment type="similarity">
    <text evidence="1 9">Belongs to the VPS36 family.</text>
</comment>
<dbReference type="PANTHER" id="PTHR13128">
    <property type="entry name" value="VACUOLAR PROTEIN-SORTING-ASSOCIATED PROTEIN 36"/>
    <property type="match status" value="1"/>
</dbReference>
<dbReference type="SMART" id="SM00547">
    <property type="entry name" value="ZnF_RBZ"/>
    <property type="match status" value="2"/>
</dbReference>
<sequence>MGHTETAALSTPFSSAEQLTPWICPICSFSNPPSSASDQAKCELCGVKRPNTVSTSSSSSSISSPQPDNSENTQACPTCTFINHPSMLQCEMCGTDLRTHDIPIVESTTPVTPPDEPDAHVRFAFRNGGQPSFLSELRSAVKARAWEKPRSPVEPSKPASTPRGVGISAIQDRIEKTTLEANETMTDAFQDLDRLMAKATEMVQLAESISAKMTKDPTIGGNETSTLRTYFLELGISDPVTRNSAGSIYHQELARELGDFLSKFLDKDNAMKSLTDLYCVFNRARGVALISPEDLYKACQQFEPLQIPFRLRRFPSGLLVVHSLDMDDERAAKRVLRLVKDHNGCLTALRLSELEGLALTVASEQLLISEQKGYLCRDQGPAGLTFYENKFLF</sequence>
<organism evidence="12 13">
    <name type="scientific">Syncephalastrum racemosum</name>
    <name type="common">Filamentous fungus</name>
    <dbReference type="NCBI Taxonomy" id="13706"/>
    <lineage>
        <taxon>Eukaryota</taxon>
        <taxon>Fungi</taxon>
        <taxon>Fungi incertae sedis</taxon>
        <taxon>Mucoromycota</taxon>
        <taxon>Mucoromycotina</taxon>
        <taxon>Mucoromycetes</taxon>
        <taxon>Mucorales</taxon>
        <taxon>Syncephalastraceae</taxon>
        <taxon>Syncephalastrum</taxon>
    </lineage>
</organism>
<evidence type="ECO:0000256" key="6">
    <source>
        <dbReference type="ARBA" id="ARBA00022833"/>
    </source>
</evidence>
<keyword evidence="2 9" id="KW-0813">Transport</keyword>
<keyword evidence="4 9" id="KW-0967">Endosome</keyword>
<reference evidence="12 13" key="1">
    <citation type="submission" date="2016-07" db="EMBL/GenBank/DDBJ databases">
        <title>Pervasive Adenine N6-methylation of Active Genes in Fungi.</title>
        <authorList>
            <consortium name="DOE Joint Genome Institute"/>
            <person name="Mondo S.J."/>
            <person name="Dannebaum R.O."/>
            <person name="Kuo R.C."/>
            <person name="Labutti K."/>
            <person name="Haridas S."/>
            <person name="Kuo A."/>
            <person name="Salamov A."/>
            <person name="Ahrendt S.R."/>
            <person name="Lipzen A."/>
            <person name="Sullivan W."/>
            <person name="Andreopoulos W.B."/>
            <person name="Clum A."/>
            <person name="Lindquist E."/>
            <person name="Daum C."/>
            <person name="Ramamoorthy G.K."/>
            <person name="Gryganskyi A."/>
            <person name="Culley D."/>
            <person name="Magnuson J.K."/>
            <person name="James T.Y."/>
            <person name="O'Malley M.A."/>
            <person name="Stajich J.E."/>
            <person name="Spatafora J.W."/>
            <person name="Visel A."/>
            <person name="Grigoriev I.V."/>
        </authorList>
    </citation>
    <scope>NUCLEOTIDE SEQUENCE [LARGE SCALE GENOMIC DNA]</scope>
    <source>
        <strain evidence="12 13">NRRL 2496</strain>
    </source>
</reference>
<dbReference type="InterPro" id="IPR036443">
    <property type="entry name" value="Znf_RanBP2_sf"/>
</dbReference>
<dbReference type="GO" id="GO:0008270">
    <property type="term" value="F:zinc ion binding"/>
    <property type="evidence" value="ECO:0007669"/>
    <property type="project" value="UniProtKB-KW"/>
</dbReference>
<evidence type="ECO:0000256" key="4">
    <source>
        <dbReference type="ARBA" id="ARBA00022753"/>
    </source>
</evidence>
<dbReference type="InParanoid" id="A0A1X2H7Y6"/>
<dbReference type="STRING" id="13706.A0A1X2H7Y6"/>
<accession>A0A1X2H7Y6</accession>
<dbReference type="AlphaFoldDB" id="A0A1X2H7Y6"/>
<dbReference type="GO" id="GO:0031902">
    <property type="term" value="C:late endosome membrane"/>
    <property type="evidence" value="ECO:0007669"/>
    <property type="project" value="UniProtKB-UniRule"/>
</dbReference>
<dbReference type="Pfam" id="PF04157">
    <property type="entry name" value="EAP30"/>
    <property type="match status" value="1"/>
</dbReference>
<evidence type="ECO:0000256" key="5">
    <source>
        <dbReference type="ARBA" id="ARBA00022771"/>
    </source>
</evidence>
<keyword evidence="9" id="KW-0963">Cytoplasm</keyword>
<dbReference type="GO" id="GO:0043130">
    <property type="term" value="F:ubiquitin binding"/>
    <property type="evidence" value="ECO:0007669"/>
    <property type="project" value="UniProtKB-UniRule"/>
</dbReference>
<dbReference type="Gene3D" id="6.10.140.260">
    <property type="match status" value="1"/>
</dbReference>
<feature type="compositionally biased region" description="Low complexity" evidence="10">
    <location>
        <begin position="54"/>
        <end position="64"/>
    </location>
</feature>
<keyword evidence="3" id="KW-0479">Metal-binding</keyword>
<evidence type="ECO:0000256" key="10">
    <source>
        <dbReference type="SAM" id="MobiDB-lite"/>
    </source>
</evidence>
<evidence type="ECO:0000259" key="11">
    <source>
        <dbReference type="PROSITE" id="PS51495"/>
    </source>
</evidence>
<dbReference type="GO" id="GO:0032266">
    <property type="term" value="F:phosphatidylinositol-3-phosphate binding"/>
    <property type="evidence" value="ECO:0007669"/>
    <property type="project" value="UniProtKB-UniRule"/>
</dbReference>
<evidence type="ECO:0000256" key="8">
    <source>
        <dbReference type="ARBA" id="ARBA00023054"/>
    </source>
</evidence>
<protein>
    <recommendedName>
        <fullName evidence="9">Vacuolar protein-sorting-associated protein 36</fullName>
    </recommendedName>
    <alternativeName>
        <fullName evidence="9">ESCRT-II complex subunit VPS36</fullName>
    </alternativeName>
</protein>
<dbReference type="Pfam" id="PF16988">
    <property type="entry name" value="Vps36-NZF-N"/>
    <property type="match status" value="1"/>
</dbReference>
<evidence type="ECO:0000256" key="3">
    <source>
        <dbReference type="ARBA" id="ARBA00022723"/>
    </source>
</evidence>
<keyword evidence="5" id="KW-0863">Zinc-finger</keyword>
<evidence type="ECO:0000313" key="12">
    <source>
        <dbReference type="EMBL" id="ORY94644.1"/>
    </source>
</evidence>
<dbReference type="PANTHER" id="PTHR13128:SF12">
    <property type="entry name" value="VACUOLAR PROTEIN-SORTING-ASSOCIATED PROTEIN 36"/>
    <property type="match status" value="1"/>
</dbReference>
<dbReference type="InterPro" id="IPR001876">
    <property type="entry name" value="Znf_RanBP2"/>
</dbReference>
<keyword evidence="6" id="KW-0862">Zinc</keyword>
<comment type="caution">
    <text evidence="12">The sequence shown here is derived from an EMBL/GenBank/DDBJ whole genome shotgun (WGS) entry which is preliminary data.</text>
</comment>
<keyword evidence="8" id="KW-0175">Coiled coil</keyword>
<dbReference type="EMBL" id="MCGN01000007">
    <property type="protein sequence ID" value="ORY94644.1"/>
    <property type="molecule type" value="Genomic_DNA"/>
</dbReference>
<dbReference type="FunFam" id="1.10.10.10:FF:000165">
    <property type="entry name" value="Vacuolar protein sorting protein (Vps36)"/>
    <property type="match status" value="1"/>
</dbReference>
<dbReference type="Gene3D" id="1.10.10.10">
    <property type="entry name" value="Winged helix-like DNA-binding domain superfamily/Winged helix DNA-binding domain"/>
    <property type="match status" value="2"/>
</dbReference>
<dbReference type="InterPro" id="IPR036388">
    <property type="entry name" value="WH-like_DNA-bd_sf"/>
</dbReference>
<keyword evidence="7 9" id="KW-0653">Protein transport</keyword>
<evidence type="ECO:0000256" key="9">
    <source>
        <dbReference type="RuleBase" id="RU367095"/>
    </source>
</evidence>
<evidence type="ECO:0000256" key="7">
    <source>
        <dbReference type="ARBA" id="ARBA00022927"/>
    </source>
</evidence>
<comment type="subcellular location">
    <subcellularLocation>
        <location evidence="9">Cytoplasm</location>
    </subcellularLocation>
    <subcellularLocation>
        <location evidence="9">Endosome</location>
    </subcellularLocation>
</comment>
<dbReference type="OMA" id="ISVMICK"/>
<dbReference type="Gene3D" id="2.30.30.380">
    <property type="entry name" value="Zn-finger domain of Sec23/24"/>
    <property type="match status" value="1"/>
</dbReference>
<dbReference type="OrthoDB" id="271448at2759"/>
<dbReference type="InterPro" id="IPR031558">
    <property type="entry name" value="Vps36-NZF-N"/>
</dbReference>
<dbReference type="FunCoup" id="A0A1X2H7Y6">
    <property type="interactions" value="153"/>
</dbReference>
<dbReference type="GO" id="GO:0043328">
    <property type="term" value="P:protein transport to vacuole involved in ubiquitin-dependent protein catabolic process via the multivesicular body sorting pathway"/>
    <property type="evidence" value="ECO:0007669"/>
    <property type="project" value="UniProtKB-UniRule"/>
</dbReference>